<dbReference type="InterPro" id="IPR011701">
    <property type="entry name" value="MFS"/>
</dbReference>
<proteinExistence type="inferred from homology"/>
<dbReference type="PROSITE" id="PS50850">
    <property type="entry name" value="MFS"/>
    <property type="match status" value="1"/>
</dbReference>
<name>F8TUF6_9GAMM</name>
<dbReference type="GO" id="GO:0022857">
    <property type="term" value="F:transmembrane transporter activity"/>
    <property type="evidence" value="ECO:0007669"/>
    <property type="project" value="InterPro"/>
</dbReference>
<feature type="transmembrane region" description="Helical" evidence="8">
    <location>
        <begin position="232"/>
        <end position="254"/>
    </location>
</feature>
<sequence length="464" mass="48169">MWRSSIGASGAVGGDGPVKALVSVKSIRDRCFIYWTNEARSAILAPMSTTPVMAPCTAAPGSASPPHPGIERGSAAYRRANLALFLAGCSTFSLLYCVQPLLPEFARDFGLSPASSSLALSLSTAALAVAIFAVGALSQQVARRRLMFASMVLAALCNLLAAAAPNWPLLLLARLAEGALLGGVPAVAMAYLAEEMDARHLSGAMGLYVAGTAFGGMMGRVGMGLLVESADWRTAMAAIGAVGLVAAFGFAALLPPSRRFVPQPGFVLQRHLRAWGAQLRHPGLLRLFAVGFVLTSVFVALFNYVGFRLAGAPYLLGPGRISLIFLAYVFGMFSSPLAGRLADRYGGRWPLAAGMALMALGALVTLGSSLMAIVAGISLVTFGFFVGHSVASAWVGRLAGADKGHASSLYLLFYYFGSSITGPLGGWAWQHGGWGGEVALTATLALLGIVLAIQVESRGQARGV</sequence>
<evidence type="ECO:0000256" key="6">
    <source>
        <dbReference type="ARBA" id="ARBA00022989"/>
    </source>
</evidence>
<keyword evidence="6 8" id="KW-1133">Transmembrane helix</keyword>
<organism evidence="10">
    <name type="scientific">Lysobacter sp. ATCC 53042</name>
    <dbReference type="NCBI Taxonomy" id="324869"/>
    <lineage>
        <taxon>Bacteria</taxon>
        <taxon>Pseudomonadati</taxon>
        <taxon>Pseudomonadota</taxon>
        <taxon>Gammaproteobacteria</taxon>
        <taxon>Lysobacterales</taxon>
        <taxon>Lysobacteraceae</taxon>
        <taxon>Lysobacter</taxon>
    </lineage>
</organism>
<keyword evidence="7 8" id="KW-0472">Membrane</keyword>
<evidence type="ECO:0000256" key="1">
    <source>
        <dbReference type="ARBA" id="ARBA00004651"/>
    </source>
</evidence>
<feature type="transmembrane region" description="Helical" evidence="8">
    <location>
        <begin position="349"/>
        <end position="367"/>
    </location>
</feature>
<keyword evidence="4" id="KW-1003">Cell membrane</keyword>
<feature type="transmembrane region" description="Helical" evidence="8">
    <location>
        <begin position="114"/>
        <end position="134"/>
    </location>
</feature>
<evidence type="ECO:0000256" key="5">
    <source>
        <dbReference type="ARBA" id="ARBA00022692"/>
    </source>
</evidence>
<feature type="transmembrane region" description="Helical" evidence="8">
    <location>
        <begin position="373"/>
        <end position="396"/>
    </location>
</feature>
<dbReference type="PANTHER" id="PTHR43271">
    <property type="entry name" value="BLL2771 PROTEIN"/>
    <property type="match status" value="1"/>
</dbReference>
<evidence type="ECO:0000256" key="7">
    <source>
        <dbReference type="ARBA" id="ARBA00023136"/>
    </source>
</evidence>
<feature type="transmembrane region" description="Helical" evidence="8">
    <location>
        <begin position="408"/>
        <end position="428"/>
    </location>
</feature>
<keyword evidence="5 8" id="KW-0812">Transmembrane</keyword>
<dbReference type="CDD" id="cd17324">
    <property type="entry name" value="MFS_NepI_like"/>
    <property type="match status" value="1"/>
</dbReference>
<feature type="transmembrane region" description="Helical" evidence="8">
    <location>
        <begin position="283"/>
        <end position="307"/>
    </location>
</feature>
<dbReference type="GO" id="GO:0005886">
    <property type="term" value="C:plasma membrane"/>
    <property type="evidence" value="ECO:0007669"/>
    <property type="project" value="UniProtKB-SubCell"/>
</dbReference>
<dbReference type="EMBL" id="JF412274">
    <property type="protein sequence ID" value="AEH59068.1"/>
    <property type="molecule type" value="Genomic_DNA"/>
</dbReference>
<evidence type="ECO:0000256" key="2">
    <source>
        <dbReference type="ARBA" id="ARBA00008335"/>
    </source>
</evidence>
<feature type="transmembrane region" description="Helical" evidence="8">
    <location>
        <begin position="319"/>
        <end position="337"/>
    </location>
</feature>
<comment type="similarity">
    <text evidence="2">Belongs to the major facilitator superfamily.</text>
</comment>
<dbReference type="Pfam" id="PF07690">
    <property type="entry name" value="MFS_1"/>
    <property type="match status" value="1"/>
</dbReference>
<accession>F8TUF6</accession>
<dbReference type="AlphaFoldDB" id="F8TUF6"/>
<feature type="transmembrane region" description="Helical" evidence="8">
    <location>
        <begin position="82"/>
        <end position="102"/>
    </location>
</feature>
<protein>
    <submittedName>
        <fullName evidence="10">Major facilitator family transporter</fullName>
    </submittedName>
</protein>
<feature type="transmembrane region" description="Helical" evidence="8">
    <location>
        <begin position="171"/>
        <end position="193"/>
    </location>
</feature>
<evidence type="ECO:0000256" key="3">
    <source>
        <dbReference type="ARBA" id="ARBA00022448"/>
    </source>
</evidence>
<evidence type="ECO:0000259" key="9">
    <source>
        <dbReference type="PROSITE" id="PS50850"/>
    </source>
</evidence>
<dbReference type="InterPro" id="IPR020846">
    <property type="entry name" value="MFS_dom"/>
</dbReference>
<feature type="transmembrane region" description="Helical" evidence="8">
    <location>
        <begin position="434"/>
        <end position="453"/>
    </location>
</feature>
<feature type="domain" description="Major facilitator superfamily (MFS) profile" evidence="9">
    <location>
        <begin position="76"/>
        <end position="460"/>
    </location>
</feature>
<evidence type="ECO:0000256" key="8">
    <source>
        <dbReference type="SAM" id="Phobius"/>
    </source>
</evidence>
<evidence type="ECO:0000313" key="10">
    <source>
        <dbReference type="EMBL" id="AEH59068.1"/>
    </source>
</evidence>
<evidence type="ECO:0000256" key="4">
    <source>
        <dbReference type="ARBA" id="ARBA00022475"/>
    </source>
</evidence>
<dbReference type="PANTHER" id="PTHR43271:SF1">
    <property type="entry name" value="INNER MEMBRANE TRANSPORT PROTEIN YNFM"/>
    <property type="match status" value="1"/>
</dbReference>
<dbReference type="SUPFAM" id="SSF103473">
    <property type="entry name" value="MFS general substrate transporter"/>
    <property type="match status" value="1"/>
</dbReference>
<dbReference type="InterPro" id="IPR036259">
    <property type="entry name" value="MFS_trans_sf"/>
</dbReference>
<feature type="transmembrane region" description="Helical" evidence="8">
    <location>
        <begin position="205"/>
        <end position="226"/>
    </location>
</feature>
<reference evidence="10" key="1">
    <citation type="journal article" date="2011" name="Chem. Biol.">
        <title>Identification and characterization of the lysobactin biosynthetic gene cluster reveals mechanistic insights into an unusual termination module architecture.</title>
        <authorList>
            <person name="Hou J."/>
            <person name="Robbel L."/>
            <person name="Marahiel M.A."/>
        </authorList>
    </citation>
    <scope>NUCLEOTIDE SEQUENCE</scope>
    <source>
        <strain evidence="10">ATCC 53042</strain>
    </source>
</reference>
<feature type="transmembrane region" description="Helical" evidence="8">
    <location>
        <begin position="146"/>
        <end position="165"/>
    </location>
</feature>
<keyword evidence="3" id="KW-0813">Transport</keyword>
<dbReference type="Gene3D" id="1.20.1250.20">
    <property type="entry name" value="MFS general substrate transporter like domains"/>
    <property type="match status" value="1"/>
</dbReference>
<comment type="subcellular location">
    <subcellularLocation>
        <location evidence="1">Cell membrane</location>
        <topology evidence="1">Multi-pass membrane protein</topology>
    </subcellularLocation>
</comment>